<accession>A0A2P8VKV4</accession>
<sequence length="104" mass="12029">MRQVTNRLNQSKSMFCAIYRSNKRDQTYLYVEKRDDFSRVPAELMQSFGQPILTMLLPLDGKKQLAHADLSKVKEMLSAQGYYLQLPPPPENLLKEHLASQSNK</sequence>
<dbReference type="PANTHER" id="PTHR38109:SF1">
    <property type="entry name" value="PROTEIN YCGL"/>
    <property type="match status" value="1"/>
</dbReference>
<evidence type="ECO:0000256" key="1">
    <source>
        <dbReference type="HAMAP-Rule" id="MF_01866"/>
    </source>
</evidence>
<dbReference type="PROSITE" id="PS51648">
    <property type="entry name" value="YCGL"/>
    <property type="match status" value="1"/>
</dbReference>
<dbReference type="Gene3D" id="3.10.510.20">
    <property type="entry name" value="YcgL domain"/>
    <property type="match status" value="1"/>
</dbReference>
<feature type="domain" description="YcgL" evidence="2">
    <location>
        <begin position="14"/>
        <end position="98"/>
    </location>
</feature>
<dbReference type="AlphaFoldDB" id="A0A2P8VKV4"/>
<organism evidence="3 4">
    <name type="scientific">Siccibacter turicensis</name>
    <dbReference type="NCBI Taxonomy" id="357233"/>
    <lineage>
        <taxon>Bacteria</taxon>
        <taxon>Pseudomonadati</taxon>
        <taxon>Pseudomonadota</taxon>
        <taxon>Gammaproteobacteria</taxon>
        <taxon>Enterobacterales</taxon>
        <taxon>Enterobacteriaceae</taxon>
        <taxon>Siccibacter</taxon>
    </lineage>
</organism>
<dbReference type="Proteomes" id="UP000240212">
    <property type="component" value="Unassembled WGS sequence"/>
</dbReference>
<gene>
    <name evidence="3" type="ORF">C7G83_08370</name>
</gene>
<dbReference type="InterPro" id="IPR027354">
    <property type="entry name" value="YcgL_dom"/>
</dbReference>
<keyword evidence="4" id="KW-1185">Reference proteome</keyword>
<reference evidence="3 4" key="1">
    <citation type="submission" date="2018-03" db="EMBL/GenBank/DDBJ databases">
        <title>Draft genome sequence of the first documented clinical Siccibacter turicensis isolate in Austria.</title>
        <authorList>
            <person name="Lepuschitz S."/>
            <person name="Pekard-Amenitsch S."/>
            <person name="Haunold R."/>
            <person name="Schill S."/>
            <person name="Mach R."/>
            <person name="Allerberger F."/>
            <person name="Ruppitsch W."/>
            <person name="Forsythe S.J."/>
        </authorList>
    </citation>
    <scope>NUCLEOTIDE SEQUENCE [LARGE SCALE GENOMIC DNA]</scope>
    <source>
        <strain evidence="3 4">6100069499-17</strain>
    </source>
</reference>
<dbReference type="HAMAP" id="MF_01866">
    <property type="entry name" value="UPF0745"/>
    <property type="match status" value="1"/>
</dbReference>
<dbReference type="STRING" id="1388748.GCA_000463155_02645"/>
<dbReference type="PANTHER" id="PTHR38109">
    <property type="entry name" value="PROTEIN YCGL"/>
    <property type="match status" value="1"/>
</dbReference>
<protein>
    <recommendedName>
        <fullName evidence="1">YcgL domain-containing protein C7G83_08370</fullName>
    </recommendedName>
</protein>
<evidence type="ECO:0000259" key="2">
    <source>
        <dbReference type="PROSITE" id="PS51648"/>
    </source>
</evidence>
<dbReference type="EMBL" id="PYEP01000003">
    <property type="protein sequence ID" value="PSN08184.1"/>
    <property type="molecule type" value="Genomic_DNA"/>
</dbReference>
<dbReference type="Pfam" id="PF05166">
    <property type="entry name" value="YcgL"/>
    <property type="match status" value="1"/>
</dbReference>
<comment type="caution">
    <text evidence="3">The sequence shown here is derived from an EMBL/GenBank/DDBJ whole genome shotgun (WGS) entry which is preliminary data.</text>
</comment>
<evidence type="ECO:0000313" key="3">
    <source>
        <dbReference type="EMBL" id="PSN08184.1"/>
    </source>
</evidence>
<name>A0A2P8VKV4_9ENTR</name>
<proteinExistence type="inferred from homology"/>
<evidence type="ECO:0000313" key="4">
    <source>
        <dbReference type="Proteomes" id="UP000240212"/>
    </source>
</evidence>
<dbReference type="InterPro" id="IPR038068">
    <property type="entry name" value="YcgL-like_sf"/>
</dbReference>
<dbReference type="SUPFAM" id="SSF160191">
    <property type="entry name" value="YcgL-like"/>
    <property type="match status" value="1"/>
</dbReference>